<dbReference type="InterPro" id="IPR020581">
    <property type="entry name" value="GDC_P"/>
</dbReference>
<dbReference type="InterPro" id="IPR015421">
    <property type="entry name" value="PyrdxlP-dep_Trfase_major"/>
</dbReference>
<evidence type="ECO:0000313" key="6">
    <source>
        <dbReference type="EMBL" id="PNR95548.1"/>
    </source>
</evidence>
<comment type="similarity">
    <text evidence="4">Belongs to the GcvP family. N-terminal subunit subfamily.</text>
</comment>
<comment type="function">
    <text evidence="1 4">The glycine cleavage system catalyzes the degradation of glycine. The P protein binds the alpha-amino group of glycine through its pyridoxal phosphate cofactor; CO(2) is released and the remaining methylamine moiety is then transferred to the lipoamide cofactor of the H protein.</text>
</comment>
<evidence type="ECO:0000259" key="5">
    <source>
        <dbReference type="Pfam" id="PF02347"/>
    </source>
</evidence>
<evidence type="ECO:0000313" key="7">
    <source>
        <dbReference type="Proteomes" id="UP000236434"/>
    </source>
</evidence>
<name>A0A2K1NYC7_9BACT</name>
<dbReference type="Gene3D" id="3.40.640.10">
    <property type="entry name" value="Type I PLP-dependent aspartate aminotransferase-like (Major domain)"/>
    <property type="match status" value="1"/>
</dbReference>
<dbReference type="Gene3D" id="3.90.1150.10">
    <property type="entry name" value="Aspartate Aminotransferase, domain 1"/>
    <property type="match status" value="1"/>
</dbReference>
<accession>A0A2K1NYC7</accession>
<dbReference type="GO" id="GO:0009116">
    <property type="term" value="P:nucleoside metabolic process"/>
    <property type="evidence" value="ECO:0007669"/>
    <property type="project" value="InterPro"/>
</dbReference>
<dbReference type="AlphaFoldDB" id="A0A2K1NYC7"/>
<dbReference type="PANTHER" id="PTHR42806:SF1">
    <property type="entry name" value="GLYCINE DEHYDROGENASE (DECARBOXYLATING)"/>
    <property type="match status" value="1"/>
</dbReference>
<reference evidence="6 7" key="1">
    <citation type="submission" date="2013-12" db="EMBL/GenBank/DDBJ databases">
        <title>Comparative genomics of Petrotoga isolates.</title>
        <authorList>
            <person name="Nesbo C.L."/>
            <person name="Charchuk R."/>
            <person name="Chow K."/>
        </authorList>
    </citation>
    <scope>NUCLEOTIDE SEQUENCE [LARGE SCALE GENOMIC DNA]</scope>
    <source>
        <strain evidence="6 7">DSM 13574</strain>
    </source>
</reference>
<dbReference type="PANTHER" id="PTHR42806">
    <property type="entry name" value="GLYCINE CLEAVAGE SYSTEM P-PROTEIN"/>
    <property type="match status" value="1"/>
</dbReference>
<organism evidence="6 7">
    <name type="scientific">Petrotoga olearia DSM 13574</name>
    <dbReference type="NCBI Taxonomy" id="1122955"/>
    <lineage>
        <taxon>Bacteria</taxon>
        <taxon>Thermotogati</taxon>
        <taxon>Thermotogota</taxon>
        <taxon>Thermotogae</taxon>
        <taxon>Petrotogales</taxon>
        <taxon>Petrotogaceae</taxon>
        <taxon>Petrotoga</taxon>
    </lineage>
</organism>
<dbReference type="Proteomes" id="UP000236434">
    <property type="component" value="Unassembled WGS sequence"/>
</dbReference>
<dbReference type="PIRSF" id="PIRSF006815">
    <property type="entry name" value="GcvPA"/>
    <property type="match status" value="1"/>
</dbReference>
<dbReference type="InterPro" id="IPR015424">
    <property type="entry name" value="PyrdxlP-dep_Trfase"/>
</dbReference>
<dbReference type="GO" id="GO:0004375">
    <property type="term" value="F:glycine dehydrogenase (decarboxylating) activity"/>
    <property type="evidence" value="ECO:0007669"/>
    <property type="project" value="UniProtKB-EC"/>
</dbReference>
<dbReference type="EC" id="1.4.4.2" evidence="4"/>
<evidence type="ECO:0000256" key="1">
    <source>
        <dbReference type="ARBA" id="ARBA00003788"/>
    </source>
</evidence>
<dbReference type="InterPro" id="IPR015422">
    <property type="entry name" value="PyrdxlP-dep_Trfase_small"/>
</dbReference>
<comment type="catalytic activity">
    <reaction evidence="3 4">
        <text>N(6)-[(R)-lipoyl]-L-lysyl-[glycine-cleavage complex H protein] + glycine + H(+) = N(6)-[(R)-S(8)-aminomethyldihydrolipoyl]-L-lysyl-[glycine-cleavage complex H protein] + CO2</text>
        <dbReference type="Rhea" id="RHEA:24304"/>
        <dbReference type="Rhea" id="RHEA-COMP:10494"/>
        <dbReference type="Rhea" id="RHEA-COMP:10495"/>
        <dbReference type="ChEBI" id="CHEBI:15378"/>
        <dbReference type="ChEBI" id="CHEBI:16526"/>
        <dbReference type="ChEBI" id="CHEBI:57305"/>
        <dbReference type="ChEBI" id="CHEBI:83099"/>
        <dbReference type="ChEBI" id="CHEBI:83143"/>
        <dbReference type="EC" id="1.4.4.2"/>
    </reaction>
</comment>
<dbReference type="RefSeq" id="WP_103067490.1">
    <property type="nucleotide sequence ID" value="NZ_AZRL01000021.1"/>
</dbReference>
<comment type="subunit">
    <text evidence="4">The glycine cleavage system is composed of four proteins: P, T, L and H. In this organism, the P 'protein' is a heterodimer of two subunits.</text>
</comment>
<sequence length="448" mass="50598">MNDFPYLPHTQKDIEEMFSFLGIKDIDELYRDIPVLFKGELNIPSGLSEMEVKEKLSDLASLNKNIEEYGIFRGAGVYNHYIPSVIYPLASNRNFLTAYTPYQAEVSQGTLQILYEYQTQICNLTAMEVSNSSMYDGASALAEAILMSKRINGKNHVLMSKLVHPEYQEVSKTYTEVQGMNIEQIDYVSETGQLDLADLSSKITQETSCVVVSYPNFFGVIEDLKVIREKVPNEVVFIVVTYPISLGLLEAPGKFGADIVVGEGQSLGNTPSFGGPGLGIFASKKKYIRKMPGRIIGETVDQDGKRGFCMVLQTREQHIRREKSTSNICSNHAFNALLASLYMNVIGKQGIREVSLQNYHKAHYLARKLLETEKFKPVFDGPFFNEFVLESKIDPEFLNEKLLEQHYFGPLILKNFYENMGNNVLFCATELTKKRDIDFLCSFLEGLS</sequence>
<dbReference type="SUPFAM" id="SSF53383">
    <property type="entry name" value="PLP-dependent transferases"/>
    <property type="match status" value="1"/>
</dbReference>
<dbReference type="InterPro" id="IPR049315">
    <property type="entry name" value="GDC-P_N"/>
</dbReference>
<dbReference type="NCBIfam" id="NF001696">
    <property type="entry name" value="PRK00451.1"/>
    <property type="match status" value="1"/>
</dbReference>
<dbReference type="GO" id="GO:0019464">
    <property type="term" value="P:glycine decarboxylation via glycine cleavage system"/>
    <property type="evidence" value="ECO:0007669"/>
    <property type="project" value="UniProtKB-UniRule"/>
</dbReference>
<proteinExistence type="inferred from homology"/>
<dbReference type="InterPro" id="IPR023010">
    <property type="entry name" value="GcvPA"/>
</dbReference>
<keyword evidence="2 4" id="KW-0560">Oxidoreductase</keyword>
<feature type="domain" description="Glycine cleavage system P-protein N-terminal" evidence="5">
    <location>
        <begin position="6"/>
        <end position="442"/>
    </location>
</feature>
<evidence type="ECO:0000256" key="4">
    <source>
        <dbReference type="HAMAP-Rule" id="MF_00712"/>
    </source>
</evidence>
<dbReference type="Pfam" id="PF02347">
    <property type="entry name" value="GDC-P"/>
    <property type="match status" value="1"/>
</dbReference>
<dbReference type="HAMAP" id="MF_00712">
    <property type="entry name" value="GcvPA"/>
    <property type="match status" value="1"/>
</dbReference>
<dbReference type="EMBL" id="AZRL01000021">
    <property type="protein sequence ID" value="PNR95548.1"/>
    <property type="molecule type" value="Genomic_DNA"/>
</dbReference>
<gene>
    <name evidence="4" type="primary">gcvPA</name>
    <name evidence="6" type="ORF">X929_08205</name>
</gene>
<dbReference type="CDD" id="cd00613">
    <property type="entry name" value="GDC-P"/>
    <property type="match status" value="1"/>
</dbReference>
<comment type="caution">
    <text evidence="6">The sequence shown here is derived from an EMBL/GenBank/DDBJ whole genome shotgun (WGS) entry which is preliminary data.</text>
</comment>
<protein>
    <recommendedName>
        <fullName evidence="4">Probable glycine dehydrogenase (decarboxylating) subunit 1</fullName>
        <ecNumber evidence="4">1.4.4.2</ecNumber>
    </recommendedName>
    <alternativeName>
        <fullName evidence="4">Glycine cleavage system P-protein subunit 1</fullName>
    </alternativeName>
    <alternativeName>
        <fullName evidence="4">Glycine decarboxylase subunit 1</fullName>
    </alternativeName>
    <alternativeName>
        <fullName evidence="4">Glycine dehydrogenase (aminomethyl-transferring) subunit 1</fullName>
    </alternativeName>
</protein>
<dbReference type="OrthoDB" id="9771867at2"/>
<evidence type="ECO:0000256" key="3">
    <source>
        <dbReference type="ARBA" id="ARBA00049026"/>
    </source>
</evidence>
<evidence type="ECO:0000256" key="2">
    <source>
        <dbReference type="ARBA" id="ARBA00023002"/>
    </source>
</evidence>